<name>A0A1E1M050_RHYSE</name>
<evidence type="ECO:0000313" key="2">
    <source>
        <dbReference type="Proteomes" id="UP000177625"/>
    </source>
</evidence>
<protein>
    <submittedName>
        <fullName evidence="1">Uncharacterized protein</fullName>
    </submittedName>
</protein>
<sequence length="182" mass="20602">MTLSSVMHFGLAEFHPGTNSQEISKGDGNGVVFEVNKEGYALAKQRQDASYYSRFCPPGISTIYQARNLYSETLHSFPASINCKKRQHRVTCATYGLEVGGWICSLKSKNLAESFPVLAVIVSFTEWGFESWQSSIHRHSCHTLHSVFSQEDLNRDYYSRTIPEMLRPVARFSRLWPEQAAG</sequence>
<accession>A0A1E1M050</accession>
<gene>
    <name evidence="1" type="ORF">RSE6_02412</name>
</gene>
<proteinExistence type="predicted"/>
<evidence type="ECO:0000313" key="1">
    <source>
        <dbReference type="EMBL" id="CZT42497.1"/>
    </source>
</evidence>
<dbReference type="AlphaFoldDB" id="A0A1E1M050"/>
<keyword evidence="2" id="KW-1185">Reference proteome</keyword>
<organism evidence="1 2">
    <name type="scientific">Rhynchosporium secalis</name>
    <name type="common">Barley scald fungus</name>
    <dbReference type="NCBI Taxonomy" id="38038"/>
    <lineage>
        <taxon>Eukaryota</taxon>
        <taxon>Fungi</taxon>
        <taxon>Dikarya</taxon>
        <taxon>Ascomycota</taxon>
        <taxon>Pezizomycotina</taxon>
        <taxon>Leotiomycetes</taxon>
        <taxon>Helotiales</taxon>
        <taxon>Ploettnerulaceae</taxon>
        <taxon>Rhynchosporium</taxon>
    </lineage>
</organism>
<dbReference type="Proteomes" id="UP000177625">
    <property type="component" value="Unassembled WGS sequence"/>
</dbReference>
<reference evidence="2" key="1">
    <citation type="submission" date="2016-03" db="EMBL/GenBank/DDBJ databases">
        <authorList>
            <person name="Guldener U."/>
        </authorList>
    </citation>
    <scope>NUCLEOTIDE SEQUENCE [LARGE SCALE GENOMIC DNA]</scope>
</reference>
<dbReference type="EMBL" id="FJVC01000094">
    <property type="protein sequence ID" value="CZT42497.1"/>
    <property type="molecule type" value="Genomic_DNA"/>
</dbReference>